<organism evidence="2 3">
    <name type="scientific">Trichormus variabilis SAG 1403-4b</name>
    <dbReference type="NCBI Taxonomy" id="447716"/>
    <lineage>
        <taxon>Bacteria</taxon>
        <taxon>Bacillati</taxon>
        <taxon>Cyanobacteriota</taxon>
        <taxon>Cyanophyceae</taxon>
        <taxon>Nostocales</taxon>
        <taxon>Nostocaceae</taxon>
        <taxon>Trichormus</taxon>
    </lineage>
</organism>
<dbReference type="PANTHER" id="PTHR43689:SF8">
    <property type="entry name" value="ALPHA_BETA-HYDROLASES SUPERFAMILY PROTEIN"/>
    <property type="match status" value="1"/>
</dbReference>
<keyword evidence="3" id="KW-1185">Reference proteome</keyword>
<evidence type="ECO:0000259" key="1">
    <source>
        <dbReference type="Pfam" id="PF00561"/>
    </source>
</evidence>
<dbReference type="PRINTS" id="PR00412">
    <property type="entry name" value="EPOXHYDRLASE"/>
</dbReference>
<dbReference type="SUPFAM" id="SSF53474">
    <property type="entry name" value="alpha/beta-Hydrolases"/>
    <property type="match status" value="1"/>
</dbReference>
<dbReference type="InterPro" id="IPR029058">
    <property type="entry name" value="AB_hydrolase_fold"/>
</dbReference>
<protein>
    <submittedName>
        <fullName evidence="2">2-hydroxy-6-oxohepta-2,4-dienoate hydrolase</fullName>
    </submittedName>
</protein>
<evidence type="ECO:0000313" key="3">
    <source>
        <dbReference type="Proteomes" id="UP000276103"/>
    </source>
</evidence>
<name>A0A433V1X1_ANAVA</name>
<dbReference type="Proteomes" id="UP000276103">
    <property type="component" value="Unassembled WGS sequence"/>
</dbReference>
<keyword evidence="2" id="KW-0378">Hydrolase</keyword>
<sequence length="297" mass="32700">MFMFPSFLPAAVGQLSEPTSIALAQNIQSQGILTSLSKEPITTTYVNKGSGGTPILLIHGFDSSILEFRRLLPLLAQENETWAVDLLGFGFTDRVPGLDYSPMAIKTHLYYFWKTLINQPVILVGASMGGAAAIDFTLTYPEVVQKLVLIDSAGLKGGSSLSKLMFAPLYSLAAEFLRNPKVRDRICRTAYKNPNLISVDALCCGELHLKMPNWNQALIAFTKSGGYSAFKFQQLSQIEQPTLILWGDSDKILGTGDAPKFKKAIPQSQLIWIKDCGHIPHLEKPEITAQHILDFRG</sequence>
<dbReference type="GO" id="GO:0016787">
    <property type="term" value="F:hydrolase activity"/>
    <property type="evidence" value="ECO:0007669"/>
    <property type="project" value="UniProtKB-KW"/>
</dbReference>
<dbReference type="PRINTS" id="PR00111">
    <property type="entry name" value="ABHYDROLASE"/>
</dbReference>
<dbReference type="InterPro" id="IPR000639">
    <property type="entry name" value="Epox_hydrolase-like"/>
</dbReference>
<dbReference type="InterPro" id="IPR000073">
    <property type="entry name" value="AB_hydrolase_1"/>
</dbReference>
<proteinExistence type="predicted"/>
<dbReference type="PANTHER" id="PTHR43689">
    <property type="entry name" value="HYDROLASE"/>
    <property type="match status" value="1"/>
</dbReference>
<dbReference type="Gene3D" id="3.40.50.1820">
    <property type="entry name" value="alpha/beta hydrolase"/>
    <property type="match status" value="1"/>
</dbReference>
<accession>A0A433V1X1</accession>
<comment type="caution">
    <text evidence="2">The sequence shown here is derived from an EMBL/GenBank/DDBJ whole genome shotgun (WGS) entry which is preliminary data.</text>
</comment>
<dbReference type="Pfam" id="PF00561">
    <property type="entry name" value="Abhydrolase_1"/>
    <property type="match status" value="1"/>
</dbReference>
<gene>
    <name evidence="2" type="ORF">DSM107003_06690</name>
</gene>
<dbReference type="EMBL" id="RSCM01000001">
    <property type="protein sequence ID" value="RUT00086.1"/>
    <property type="molecule type" value="Genomic_DNA"/>
</dbReference>
<reference evidence="2 3" key="1">
    <citation type="journal article" date="2019" name="Genome Biol. Evol.">
        <title>Day and night: Metabolic profiles and evolutionary relationships of six axenic non-marine cyanobacteria.</title>
        <authorList>
            <person name="Will S.E."/>
            <person name="Henke P."/>
            <person name="Boedeker C."/>
            <person name="Huang S."/>
            <person name="Brinkmann H."/>
            <person name="Rohde M."/>
            <person name="Jarek M."/>
            <person name="Friedl T."/>
            <person name="Seufert S."/>
            <person name="Schumacher M."/>
            <person name="Overmann J."/>
            <person name="Neumann-Schaal M."/>
            <person name="Petersen J."/>
        </authorList>
    </citation>
    <scope>NUCLEOTIDE SEQUENCE [LARGE SCALE GENOMIC DNA]</scope>
    <source>
        <strain evidence="2 3">SAG 1403-4b</strain>
    </source>
</reference>
<evidence type="ECO:0000313" key="2">
    <source>
        <dbReference type="EMBL" id="RUT00086.1"/>
    </source>
</evidence>
<feature type="domain" description="AB hydrolase-1" evidence="1">
    <location>
        <begin position="54"/>
        <end position="285"/>
    </location>
</feature>
<dbReference type="AlphaFoldDB" id="A0A433V1X1"/>